<evidence type="ECO:0000313" key="1">
    <source>
        <dbReference type="EMBL" id="MBD2529037.1"/>
    </source>
</evidence>
<accession>A0ABR8DHM5</accession>
<evidence type="ECO:0000313" key="2">
    <source>
        <dbReference type="Proteomes" id="UP000623440"/>
    </source>
</evidence>
<proteinExistence type="predicted"/>
<name>A0ABR8DHM5_9NOSO</name>
<keyword evidence="2" id="KW-1185">Reference proteome</keyword>
<reference evidence="1 2" key="1">
    <citation type="journal article" date="2020" name="ISME J.">
        <title>Comparative genomics reveals insights into cyanobacterial evolution and habitat adaptation.</title>
        <authorList>
            <person name="Chen M.Y."/>
            <person name="Teng W.K."/>
            <person name="Zhao L."/>
            <person name="Hu C.X."/>
            <person name="Zhou Y.K."/>
            <person name="Han B.P."/>
            <person name="Song L.R."/>
            <person name="Shu W.S."/>
        </authorList>
    </citation>
    <scope>NUCLEOTIDE SEQUENCE [LARGE SCALE GENOMIC DNA]</scope>
    <source>
        <strain evidence="1 2">FACHB-838</strain>
    </source>
</reference>
<gene>
    <name evidence="1" type="ORF">H6G97_05420</name>
</gene>
<dbReference type="EMBL" id="JACJSI010000007">
    <property type="protein sequence ID" value="MBD2529037.1"/>
    <property type="molecule type" value="Genomic_DNA"/>
</dbReference>
<comment type="caution">
    <text evidence="1">The sequence shown here is derived from an EMBL/GenBank/DDBJ whole genome shotgun (WGS) entry which is preliminary data.</text>
</comment>
<dbReference type="Proteomes" id="UP000623440">
    <property type="component" value="Unassembled WGS sequence"/>
</dbReference>
<evidence type="ECO:0008006" key="3">
    <source>
        <dbReference type="Google" id="ProtNLM"/>
    </source>
</evidence>
<organism evidence="1 2">
    <name type="scientific">Nostoc flagelliforme FACHB-838</name>
    <dbReference type="NCBI Taxonomy" id="2692904"/>
    <lineage>
        <taxon>Bacteria</taxon>
        <taxon>Bacillati</taxon>
        <taxon>Cyanobacteriota</taxon>
        <taxon>Cyanophyceae</taxon>
        <taxon>Nostocales</taxon>
        <taxon>Nostocaceae</taxon>
        <taxon>Nostoc</taxon>
    </lineage>
</organism>
<sequence>MYLHRSLLGERFRERFSRYREKSDALYRTKVSEARDMKLRSLYVPINSDAIAIAT</sequence>
<protein>
    <recommendedName>
        <fullName evidence="3">Transposase</fullName>
    </recommendedName>
</protein>